<name>A0A812B1Z8_ACAPH</name>
<feature type="compositionally biased region" description="Polar residues" evidence="1">
    <location>
        <begin position="358"/>
        <end position="371"/>
    </location>
</feature>
<feature type="compositionally biased region" description="Basic and acidic residues" evidence="1">
    <location>
        <begin position="72"/>
        <end position="90"/>
    </location>
</feature>
<gene>
    <name evidence="2" type="ORF">SPHA_8448</name>
</gene>
<feature type="region of interest" description="Disordered" evidence="1">
    <location>
        <begin position="532"/>
        <end position="602"/>
    </location>
</feature>
<proteinExistence type="predicted"/>
<feature type="compositionally biased region" description="Polar residues" evidence="1">
    <location>
        <begin position="16"/>
        <end position="25"/>
    </location>
</feature>
<comment type="caution">
    <text evidence="2">The sequence shown here is derived from an EMBL/GenBank/DDBJ whole genome shotgun (WGS) entry which is preliminary data.</text>
</comment>
<feature type="region of interest" description="Disordered" evidence="1">
    <location>
        <begin position="197"/>
        <end position="311"/>
    </location>
</feature>
<dbReference type="Proteomes" id="UP000597762">
    <property type="component" value="Unassembled WGS sequence"/>
</dbReference>
<protein>
    <submittedName>
        <fullName evidence="2">Uncharacterized protein</fullName>
    </submittedName>
</protein>
<feature type="compositionally biased region" description="Polar residues" evidence="1">
    <location>
        <begin position="214"/>
        <end position="223"/>
    </location>
</feature>
<feature type="compositionally biased region" description="Polar residues" evidence="1">
    <location>
        <begin position="645"/>
        <end position="662"/>
    </location>
</feature>
<feature type="compositionally biased region" description="Polar residues" evidence="1">
    <location>
        <begin position="628"/>
        <end position="637"/>
    </location>
</feature>
<evidence type="ECO:0000256" key="1">
    <source>
        <dbReference type="SAM" id="MobiDB-lite"/>
    </source>
</evidence>
<feature type="region of interest" description="Disordered" evidence="1">
    <location>
        <begin position="627"/>
        <end position="670"/>
    </location>
</feature>
<dbReference type="AlphaFoldDB" id="A0A812B1Z8"/>
<dbReference type="EMBL" id="CAHIKZ030000273">
    <property type="protein sequence ID" value="CAE1165396.1"/>
    <property type="molecule type" value="Genomic_DNA"/>
</dbReference>
<feature type="region of interest" description="Disordered" evidence="1">
    <location>
        <begin position="480"/>
        <end position="520"/>
    </location>
</feature>
<reference evidence="2" key="1">
    <citation type="submission" date="2021-01" db="EMBL/GenBank/DDBJ databases">
        <authorList>
            <person name="Li R."/>
            <person name="Bekaert M."/>
        </authorList>
    </citation>
    <scope>NUCLEOTIDE SEQUENCE</scope>
    <source>
        <strain evidence="2">Farmed</strain>
    </source>
</reference>
<sequence length="670" mass="75239">MRRSSQPPTPRLQSHPYASTQQMLSSPAPKPQLPPDSVSQMYIQDVALPSGNGSNRKRTTQAQDYLSKRSMKFSDNDEKHRWKERNTRQPTEERLDAYTMQYCNSSSPREHQQTTEMRPLGQTLELFSLFGSTPHNCSKIYTKNLKNIFAEPIFPMIVVYIRNMILQLYIGLYVLHYCISVDLTYYVEEGKSPNTYLDLRRSNQPPTPRLQSHPYASTQQMLSSPVPKPQPASDSVSQQMYLPDIALPSGSDRNKKRTIIQNYSGRSSIKSSQNDNRQGLSDDDTNHTEDISDMYPSQYCNPPPPLQSIPVAEGSYVSGQRHLISPPYPANPWSDVAIPTTNMRRSSQPPTPRLQSHPYASTQQMLSSSAPKPQPPPDSQMYVQDIALPSGSDRNKERINRMPDYSSQSSIKSSLSGNRQECNVVDSQLTKDGSGVYISQYCNPLLSQTDLTQTTEMRPLGQTVSYPSDTTIVARGFYTPYMNENNPQTASSDIRSNQPPTPRLQSHPYSSTQQMLSNPASDTVSRMYIQDIALPSGSDRNKKRIERTQDYSSRSSAKSSVNDNEQGWSDVDGRQTEDVSDVYPSQYCNPPPSHSKQQQTTEMKPLGQTINYPSDTTIVARGFYTPYMNENSPHTDANSSSSSNRHLQSRNVPTSGSQSSINRPLPPVPI</sequence>
<feature type="compositionally biased region" description="Polar residues" evidence="1">
    <location>
        <begin position="550"/>
        <end position="567"/>
    </location>
</feature>
<feature type="compositionally biased region" description="Polar residues" evidence="1">
    <location>
        <begin position="339"/>
        <end position="348"/>
    </location>
</feature>
<feature type="compositionally biased region" description="Polar residues" evidence="1">
    <location>
        <begin position="259"/>
        <end position="279"/>
    </location>
</feature>
<feature type="region of interest" description="Disordered" evidence="1">
    <location>
        <begin position="1"/>
        <end position="90"/>
    </location>
</feature>
<feature type="region of interest" description="Disordered" evidence="1">
    <location>
        <begin position="323"/>
        <end position="419"/>
    </location>
</feature>
<feature type="compositionally biased region" description="Polar residues" evidence="1">
    <location>
        <begin position="482"/>
        <end position="520"/>
    </location>
</feature>
<evidence type="ECO:0000313" key="3">
    <source>
        <dbReference type="Proteomes" id="UP000597762"/>
    </source>
</evidence>
<organism evidence="2 3">
    <name type="scientific">Acanthosepion pharaonis</name>
    <name type="common">Pharaoh cuttlefish</name>
    <name type="synonym">Sepia pharaonis</name>
    <dbReference type="NCBI Taxonomy" id="158019"/>
    <lineage>
        <taxon>Eukaryota</taxon>
        <taxon>Metazoa</taxon>
        <taxon>Spiralia</taxon>
        <taxon>Lophotrochozoa</taxon>
        <taxon>Mollusca</taxon>
        <taxon>Cephalopoda</taxon>
        <taxon>Coleoidea</taxon>
        <taxon>Decapodiformes</taxon>
        <taxon>Sepiida</taxon>
        <taxon>Sepiina</taxon>
        <taxon>Sepiidae</taxon>
        <taxon>Acanthosepion</taxon>
    </lineage>
</organism>
<feature type="compositionally biased region" description="Low complexity" evidence="1">
    <location>
        <begin position="406"/>
        <end position="416"/>
    </location>
</feature>
<evidence type="ECO:0000313" key="2">
    <source>
        <dbReference type="EMBL" id="CAE1165396.1"/>
    </source>
</evidence>
<keyword evidence="3" id="KW-1185">Reference proteome</keyword>
<accession>A0A812B1Z8</accession>